<dbReference type="AlphaFoldDB" id="A0AA88I1P0"/>
<evidence type="ECO:0000313" key="3">
    <source>
        <dbReference type="Proteomes" id="UP001187531"/>
    </source>
</evidence>
<dbReference type="Proteomes" id="UP001187531">
    <property type="component" value="Unassembled WGS sequence"/>
</dbReference>
<evidence type="ECO:0000256" key="1">
    <source>
        <dbReference type="SAM" id="MobiDB-lite"/>
    </source>
</evidence>
<feature type="region of interest" description="Disordered" evidence="1">
    <location>
        <begin position="168"/>
        <end position="194"/>
    </location>
</feature>
<keyword evidence="3" id="KW-1185">Reference proteome</keyword>
<accession>A0AA88I1P0</accession>
<proteinExistence type="predicted"/>
<name>A0AA88I1P0_ARTSF</name>
<dbReference type="EMBL" id="JAVRJZ010000009">
    <property type="protein sequence ID" value="KAK2718401.1"/>
    <property type="molecule type" value="Genomic_DNA"/>
</dbReference>
<gene>
    <name evidence="2" type="ORF">QYM36_005642</name>
</gene>
<sequence>STYLLTEKCMVPVEVKALGNITVDNTGLVRRGSSIGYGTVLITSFEGSDIIQKTTVFVEIDLEPLNGFRKYEVRWNQESFSITESKTSERASLNLMYYYISTTTISKDAIQNTAENHPPISNSSETSSVLITYCDFLRDDTDAVLEVPPVILNMYNRNDNAYGDERRRWNADDRYTQSSRYQDTGISSGLRGNDYQSRQSLMSTNYDDIRYFNANSGRVALLQENEMRRQETLERRSDSYGSGGQYGGFRVRGDRPRKSVYDEGPYHRQETERYPPRREEPLRGRGLLGEPEQQFLRPQPNMVHQMESEAKLALANTLINALVQSQQQPVLPTPAPWMAQPLMVDINSRMHHFLEGEFEEDAMNRAIGGMKLVVMGKR</sequence>
<feature type="region of interest" description="Disordered" evidence="1">
    <location>
        <begin position="230"/>
        <end position="284"/>
    </location>
</feature>
<feature type="compositionally biased region" description="Basic and acidic residues" evidence="1">
    <location>
        <begin position="251"/>
        <end position="283"/>
    </location>
</feature>
<evidence type="ECO:0000313" key="2">
    <source>
        <dbReference type="EMBL" id="KAK2718401.1"/>
    </source>
</evidence>
<comment type="caution">
    <text evidence="2">The sequence shown here is derived from an EMBL/GenBank/DDBJ whole genome shotgun (WGS) entry which is preliminary data.</text>
</comment>
<feature type="non-terminal residue" evidence="2">
    <location>
        <position position="1"/>
    </location>
</feature>
<protein>
    <submittedName>
        <fullName evidence="2">Uncharacterized protein</fullName>
    </submittedName>
</protein>
<reference evidence="2" key="1">
    <citation type="submission" date="2023-07" db="EMBL/GenBank/DDBJ databases">
        <title>Chromosome-level genome assembly of Artemia franciscana.</title>
        <authorList>
            <person name="Jo E."/>
        </authorList>
    </citation>
    <scope>NUCLEOTIDE SEQUENCE</scope>
    <source>
        <tissue evidence="2">Whole body</tissue>
    </source>
</reference>
<feature type="compositionally biased region" description="Polar residues" evidence="1">
    <location>
        <begin position="176"/>
        <end position="187"/>
    </location>
</feature>
<organism evidence="2 3">
    <name type="scientific">Artemia franciscana</name>
    <name type="common">Brine shrimp</name>
    <name type="synonym">Artemia sanfranciscana</name>
    <dbReference type="NCBI Taxonomy" id="6661"/>
    <lineage>
        <taxon>Eukaryota</taxon>
        <taxon>Metazoa</taxon>
        <taxon>Ecdysozoa</taxon>
        <taxon>Arthropoda</taxon>
        <taxon>Crustacea</taxon>
        <taxon>Branchiopoda</taxon>
        <taxon>Anostraca</taxon>
        <taxon>Artemiidae</taxon>
        <taxon>Artemia</taxon>
    </lineage>
</organism>